<dbReference type="PANTHER" id="PTHR46457">
    <property type="entry name" value="DNA REPAIR PROTEIN RAD51 HOMOLOG 4"/>
    <property type="match status" value="1"/>
</dbReference>
<evidence type="ECO:0000256" key="1">
    <source>
        <dbReference type="ARBA" id="ARBA00004123"/>
    </source>
</evidence>
<accession>A0A0C3C422</accession>
<dbReference type="InterPro" id="IPR051988">
    <property type="entry name" value="HRR_RAD51_Paralog"/>
</dbReference>
<dbReference type="Proteomes" id="UP000054166">
    <property type="component" value="Unassembled WGS sequence"/>
</dbReference>
<dbReference type="GO" id="GO:0007131">
    <property type="term" value="P:reciprocal meiotic recombination"/>
    <property type="evidence" value="ECO:0007669"/>
    <property type="project" value="TreeGrafter"/>
</dbReference>
<dbReference type="HOGENOM" id="CLU_048777_0_0_1"/>
<dbReference type="GO" id="GO:0033063">
    <property type="term" value="C:Rad51B-Rad51C-Rad51D-XRCC2 complex"/>
    <property type="evidence" value="ECO:0007669"/>
    <property type="project" value="TreeGrafter"/>
</dbReference>
<dbReference type="SUPFAM" id="SSF52540">
    <property type="entry name" value="P-loop containing nucleoside triphosphate hydrolases"/>
    <property type="match status" value="1"/>
</dbReference>
<dbReference type="Gene3D" id="3.40.50.300">
    <property type="entry name" value="P-loop containing nucleotide triphosphate hydrolases"/>
    <property type="match status" value="1"/>
</dbReference>
<dbReference type="PANTHER" id="PTHR46457:SF1">
    <property type="entry name" value="DNA REPAIR PROTEIN RAD51 HOMOLOG 4"/>
    <property type="match status" value="1"/>
</dbReference>
<reference evidence="5" key="2">
    <citation type="submission" date="2015-01" db="EMBL/GenBank/DDBJ databases">
        <title>Evolutionary Origins and Diversification of the Mycorrhizal Mutualists.</title>
        <authorList>
            <consortium name="DOE Joint Genome Institute"/>
            <consortium name="Mycorrhizal Genomics Consortium"/>
            <person name="Kohler A."/>
            <person name="Kuo A."/>
            <person name="Nagy L.G."/>
            <person name="Floudas D."/>
            <person name="Copeland A."/>
            <person name="Barry K.W."/>
            <person name="Cichocki N."/>
            <person name="Veneault-Fourrey C."/>
            <person name="LaButti K."/>
            <person name="Lindquist E.A."/>
            <person name="Lipzen A."/>
            <person name="Lundell T."/>
            <person name="Morin E."/>
            <person name="Murat C."/>
            <person name="Riley R."/>
            <person name="Ohm R."/>
            <person name="Sun H."/>
            <person name="Tunlid A."/>
            <person name="Henrissat B."/>
            <person name="Grigoriev I.V."/>
            <person name="Hibbett D.S."/>
            <person name="Martin F."/>
        </authorList>
    </citation>
    <scope>NUCLEOTIDE SEQUENCE [LARGE SCALE GENOMIC DNA]</scope>
    <source>
        <strain evidence="5">F 1598</strain>
    </source>
</reference>
<dbReference type="GO" id="GO:0000400">
    <property type="term" value="F:four-way junction DNA binding"/>
    <property type="evidence" value="ECO:0007669"/>
    <property type="project" value="TreeGrafter"/>
</dbReference>
<dbReference type="AlphaFoldDB" id="A0A0C3C422"/>
<keyword evidence="2" id="KW-0539">Nucleus</keyword>
<comment type="subcellular location">
    <subcellularLocation>
        <location evidence="1">Nucleus</location>
    </subcellularLocation>
</comment>
<name>A0A0C3C422_PILCF</name>
<dbReference type="GO" id="GO:0005657">
    <property type="term" value="C:replication fork"/>
    <property type="evidence" value="ECO:0007669"/>
    <property type="project" value="TreeGrafter"/>
</dbReference>
<evidence type="ECO:0000256" key="2">
    <source>
        <dbReference type="ARBA" id="ARBA00023242"/>
    </source>
</evidence>
<dbReference type="InterPro" id="IPR013632">
    <property type="entry name" value="Rad51_C"/>
</dbReference>
<dbReference type="STRING" id="765440.A0A0C3C422"/>
<dbReference type="GO" id="GO:0003697">
    <property type="term" value="F:single-stranded DNA binding"/>
    <property type="evidence" value="ECO:0007669"/>
    <property type="project" value="TreeGrafter"/>
</dbReference>
<protein>
    <recommendedName>
        <fullName evidence="3">RecA family profile 1 domain-containing protein</fullName>
    </recommendedName>
</protein>
<evidence type="ECO:0000259" key="3">
    <source>
        <dbReference type="PROSITE" id="PS50162"/>
    </source>
</evidence>
<dbReference type="GO" id="GO:0042148">
    <property type="term" value="P:DNA strand invasion"/>
    <property type="evidence" value="ECO:0007669"/>
    <property type="project" value="TreeGrafter"/>
</dbReference>
<evidence type="ECO:0000313" key="4">
    <source>
        <dbReference type="EMBL" id="KIM84382.1"/>
    </source>
</evidence>
<feature type="domain" description="RecA family profile 1" evidence="3">
    <location>
        <begin position="82"/>
        <end position="253"/>
    </location>
</feature>
<evidence type="ECO:0000313" key="5">
    <source>
        <dbReference type="Proteomes" id="UP000054166"/>
    </source>
</evidence>
<proteinExistence type="predicted"/>
<dbReference type="OrthoDB" id="336321at2759"/>
<dbReference type="GO" id="GO:0005815">
    <property type="term" value="C:microtubule organizing center"/>
    <property type="evidence" value="ECO:0007669"/>
    <property type="project" value="TreeGrafter"/>
</dbReference>
<dbReference type="GO" id="GO:0000724">
    <property type="term" value="P:double-strand break repair via homologous recombination"/>
    <property type="evidence" value="ECO:0007669"/>
    <property type="project" value="TreeGrafter"/>
</dbReference>
<sequence>MRLSLYPFLPENVVSSLDQIGIRTDSDLLFSSTPADILRRLPPGTVNIQDLRHYTAQIIEEGSALGVRGDVLLALERTKQDQELDFASGVTDLDALLNGFGGSRVFEVSGEKASGKTALAMHVVLRHLVNNPHSGALWMDTTGDFSAERATQLIQLHGGVDASTALERLQVSLVLDIEGAHDVLEALPSTFVTDASSETRIRIIVIDSITPLLGPMLSAVSSQGHAIMTTFMRQLRALAQAFELCIFVINNATPVAPAPHNPHSAFSSTVAKPALGPSFAFLTDATIWLSQHGEKARTNEDRTTYIAEIFKSKTAV</sequence>
<dbReference type="GO" id="GO:0000723">
    <property type="term" value="P:telomere maintenance"/>
    <property type="evidence" value="ECO:0007669"/>
    <property type="project" value="TreeGrafter"/>
</dbReference>
<reference evidence="4 5" key="1">
    <citation type="submission" date="2014-04" db="EMBL/GenBank/DDBJ databases">
        <authorList>
            <consortium name="DOE Joint Genome Institute"/>
            <person name="Kuo A."/>
            <person name="Tarkka M."/>
            <person name="Buscot F."/>
            <person name="Kohler A."/>
            <person name="Nagy L.G."/>
            <person name="Floudas D."/>
            <person name="Copeland A."/>
            <person name="Barry K.W."/>
            <person name="Cichocki N."/>
            <person name="Veneault-Fourrey C."/>
            <person name="LaButti K."/>
            <person name="Lindquist E.A."/>
            <person name="Lipzen A."/>
            <person name="Lundell T."/>
            <person name="Morin E."/>
            <person name="Murat C."/>
            <person name="Sun H."/>
            <person name="Tunlid A."/>
            <person name="Henrissat B."/>
            <person name="Grigoriev I.V."/>
            <person name="Hibbett D.S."/>
            <person name="Martin F."/>
            <person name="Nordberg H.P."/>
            <person name="Cantor M.N."/>
            <person name="Hua S.X."/>
        </authorList>
    </citation>
    <scope>NUCLEOTIDE SEQUENCE [LARGE SCALE GENOMIC DNA]</scope>
    <source>
        <strain evidence="4 5">F 1598</strain>
    </source>
</reference>
<dbReference type="Pfam" id="PF08423">
    <property type="entry name" value="Rad51"/>
    <property type="match status" value="1"/>
</dbReference>
<organism evidence="4 5">
    <name type="scientific">Piloderma croceum (strain F 1598)</name>
    <dbReference type="NCBI Taxonomy" id="765440"/>
    <lineage>
        <taxon>Eukaryota</taxon>
        <taxon>Fungi</taxon>
        <taxon>Dikarya</taxon>
        <taxon>Basidiomycota</taxon>
        <taxon>Agaricomycotina</taxon>
        <taxon>Agaricomycetes</taxon>
        <taxon>Agaricomycetidae</taxon>
        <taxon>Atheliales</taxon>
        <taxon>Atheliaceae</taxon>
        <taxon>Piloderma</taxon>
    </lineage>
</organism>
<dbReference type="InParanoid" id="A0A0C3C422"/>
<dbReference type="PROSITE" id="PS50162">
    <property type="entry name" value="RECA_2"/>
    <property type="match status" value="1"/>
</dbReference>
<dbReference type="EMBL" id="KN832988">
    <property type="protein sequence ID" value="KIM84382.1"/>
    <property type="molecule type" value="Genomic_DNA"/>
</dbReference>
<dbReference type="InterPro" id="IPR027417">
    <property type="entry name" value="P-loop_NTPase"/>
</dbReference>
<dbReference type="GO" id="GO:0140664">
    <property type="term" value="F:ATP-dependent DNA damage sensor activity"/>
    <property type="evidence" value="ECO:0007669"/>
    <property type="project" value="InterPro"/>
</dbReference>
<dbReference type="GO" id="GO:0005524">
    <property type="term" value="F:ATP binding"/>
    <property type="evidence" value="ECO:0007669"/>
    <property type="project" value="InterPro"/>
</dbReference>
<keyword evidence="5" id="KW-1185">Reference proteome</keyword>
<gene>
    <name evidence="4" type="ORF">PILCRDRAFT_410642</name>
</gene>
<dbReference type="InterPro" id="IPR020588">
    <property type="entry name" value="RecA_ATP-bd"/>
</dbReference>